<evidence type="ECO:0000256" key="1">
    <source>
        <dbReference type="ARBA" id="ARBA00003029"/>
    </source>
</evidence>
<dbReference type="Proteomes" id="UP001607302">
    <property type="component" value="Unassembled WGS sequence"/>
</dbReference>
<dbReference type="PANTHER" id="PTHR31598:SF1">
    <property type="entry name" value="DYNEIN REGULATORY COMPLEX PROTEIN 10"/>
    <property type="match status" value="1"/>
</dbReference>
<dbReference type="PROSITE" id="PS50096">
    <property type="entry name" value="IQ"/>
    <property type="match status" value="1"/>
</dbReference>
<name>A0ABD2AIK5_VESSQ</name>
<evidence type="ECO:0000256" key="9">
    <source>
        <dbReference type="ARBA" id="ARBA00023273"/>
    </source>
</evidence>
<keyword evidence="6" id="KW-0282">Flagellum</keyword>
<reference evidence="11 12" key="1">
    <citation type="journal article" date="2024" name="Ann. Entomol. Soc. Am.">
        <title>Genomic analyses of the southern and eastern yellowjacket wasps (Hymenoptera: Vespidae) reveal evolutionary signatures of social life.</title>
        <authorList>
            <person name="Catto M.A."/>
            <person name="Caine P.B."/>
            <person name="Orr S.E."/>
            <person name="Hunt B.G."/>
            <person name="Goodisman M.A.D."/>
        </authorList>
    </citation>
    <scope>NUCLEOTIDE SEQUENCE [LARGE SCALE GENOMIC DNA]</scope>
    <source>
        <strain evidence="11">233</strain>
        <tissue evidence="11">Head and thorax</tissue>
    </source>
</reference>
<evidence type="ECO:0000256" key="6">
    <source>
        <dbReference type="ARBA" id="ARBA00022846"/>
    </source>
</evidence>
<feature type="coiled-coil region" evidence="10">
    <location>
        <begin position="79"/>
        <end position="157"/>
    </location>
</feature>
<comment type="function">
    <text evidence="1">Component of the nexin-dynein regulatory complex (N-DRC), a key regulator of ciliary/flagellar motility which maintains the alignment and integrity of the distal axoneme and regulates microtubule sliding in motile axonemes.</text>
</comment>
<organism evidence="11 12">
    <name type="scientific">Vespula squamosa</name>
    <name type="common">Southern yellow jacket</name>
    <name type="synonym">Wasp</name>
    <dbReference type="NCBI Taxonomy" id="30214"/>
    <lineage>
        <taxon>Eukaryota</taxon>
        <taxon>Metazoa</taxon>
        <taxon>Ecdysozoa</taxon>
        <taxon>Arthropoda</taxon>
        <taxon>Hexapoda</taxon>
        <taxon>Insecta</taxon>
        <taxon>Pterygota</taxon>
        <taxon>Neoptera</taxon>
        <taxon>Endopterygota</taxon>
        <taxon>Hymenoptera</taxon>
        <taxon>Apocrita</taxon>
        <taxon>Aculeata</taxon>
        <taxon>Vespoidea</taxon>
        <taxon>Vespidae</taxon>
        <taxon>Vespinae</taxon>
        <taxon>Vespula</taxon>
    </lineage>
</organism>
<keyword evidence="8" id="KW-0206">Cytoskeleton</keyword>
<protein>
    <recommendedName>
        <fullName evidence="4">Dynein regulatory complex protein 10</fullName>
    </recommendedName>
</protein>
<keyword evidence="7" id="KW-0969">Cilium</keyword>
<dbReference type="AlphaFoldDB" id="A0ABD2AIK5"/>
<gene>
    <name evidence="11" type="ORF">V1478_010719</name>
</gene>
<evidence type="ECO:0000256" key="2">
    <source>
        <dbReference type="ARBA" id="ARBA00004611"/>
    </source>
</evidence>
<keyword evidence="12" id="KW-1185">Reference proteome</keyword>
<keyword evidence="9" id="KW-0966">Cell projection</keyword>
<feature type="coiled-coil region" evidence="10">
    <location>
        <begin position="201"/>
        <end position="235"/>
    </location>
</feature>
<evidence type="ECO:0000313" key="11">
    <source>
        <dbReference type="EMBL" id="KAL2720453.1"/>
    </source>
</evidence>
<dbReference type="InterPro" id="IPR042815">
    <property type="entry name" value="DRC10"/>
</dbReference>
<accession>A0ABD2AIK5</accession>
<evidence type="ECO:0000256" key="7">
    <source>
        <dbReference type="ARBA" id="ARBA00023069"/>
    </source>
</evidence>
<dbReference type="PANTHER" id="PTHR31598">
    <property type="entry name" value="IQ DOMAIN-CONTAINING PROTEIN D"/>
    <property type="match status" value="1"/>
</dbReference>
<sequence length="282" mass="33895">MDLHAQYEITIQRIVNLFVEFTEKIKAMKCLTLEKLIDDLNIFKILMEKEMRTTPMIRKTYEIKIRTCQKDLKMAVKDAEALRCSLEEEISKFNEFKEETIIDIAKEESIIQSIKEMAKKKMAEQIEKSEHEIMNICKEHQNKMELLRTEINSFGEKIKLINAENATREKDLRTIRLQVQKKSIDILAKYDRVIGTKHKSLEKLTTTNNTLKEEQEELRTRLIDQNKLYVRLKEEKEKEIMIAFLEKMKHFQQNRAAKIIQKTWRSYRERQLLKRKKKTKRK</sequence>
<dbReference type="EMBL" id="JAUDFV010000147">
    <property type="protein sequence ID" value="KAL2720453.1"/>
    <property type="molecule type" value="Genomic_DNA"/>
</dbReference>
<keyword evidence="10" id="KW-0175">Coiled coil</keyword>
<comment type="caution">
    <text evidence="11">The sequence shown here is derived from an EMBL/GenBank/DDBJ whole genome shotgun (WGS) entry which is preliminary data.</text>
</comment>
<comment type="subcellular location">
    <subcellularLocation>
        <location evidence="2">Cytoplasm</location>
        <location evidence="2">Cytoskeleton</location>
        <location evidence="2">Flagellum axoneme</location>
    </subcellularLocation>
</comment>
<evidence type="ECO:0000313" key="12">
    <source>
        <dbReference type="Proteomes" id="UP001607302"/>
    </source>
</evidence>
<proteinExistence type="inferred from homology"/>
<evidence type="ECO:0000256" key="4">
    <source>
        <dbReference type="ARBA" id="ARBA00021752"/>
    </source>
</evidence>
<evidence type="ECO:0000256" key="10">
    <source>
        <dbReference type="SAM" id="Coils"/>
    </source>
</evidence>
<comment type="similarity">
    <text evidence="3">Belongs to the DRC10 family.</text>
</comment>
<evidence type="ECO:0000256" key="8">
    <source>
        <dbReference type="ARBA" id="ARBA00023212"/>
    </source>
</evidence>
<keyword evidence="5" id="KW-0963">Cytoplasm</keyword>
<evidence type="ECO:0000256" key="5">
    <source>
        <dbReference type="ARBA" id="ARBA00022490"/>
    </source>
</evidence>
<evidence type="ECO:0000256" key="3">
    <source>
        <dbReference type="ARBA" id="ARBA00009071"/>
    </source>
</evidence>